<proteinExistence type="predicted"/>
<dbReference type="EMBL" id="CP150096">
    <property type="protein sequence ID" value="WZN48604.1"/>
    <property type="molecule type" value="Genomic_DNA"/>
</dbReference>
<gene>
    <name evidence="1" type="ORF">WJU22_10505</name>
</gene>
<evidence type="ECO:0000313" key="2">
    <source>
        <dbReference type="Proteomes" id="UP001449657"/>
    </source>
</evidence>
<accession>A0ABZ2ZDS2</accession>
<organism evidence="1 2">
    <name type="scientific">Chitinophaga caseinilytica</name>
    <dbReference type="NCBI Taxonomy" id="2267521"/>
    <lineage>
        <taxon>Bacteria</taxon>
        <taxon>Pseudomonadati</taxon>
        <taxon>Bacteroidota</taxon>
        <taxon>Chitinophagia</taxon>
        <taxon>Chitinophagales</taxon>
        <taxon>Chitinophagaceae</taxon>
        <taxon>Chitinophaga</taxon>
    </lineage>
</organism>
<evidence type="ECO:0000313" key="1">
    <source>
        <dbReference type="EMBL" id="WZN48604.1"/>
    </source>
</evidence>
<reference evidence="1 2" key="1">
    <citation type="submission" date="2024-03" db="EMBL/GenBank/DDBJ databases">
        <title>Chitinophaga caseinilytica sp. nov., a casein hydrolysing bacterium isolated from forest soil.</title>
        <authorList>
            <person name="Lee D.S."/>
            <person name="Han D.M."/>
            <person name="Baek J.H."/>
            <person name="Choi D.G."/>
            <person name="Jeon J.H."/>
            <person name="Jeon C.O."/>
        </authorList>
    </citation>
    <scope>NUCLEOTIDE SEQUENCE [LARGE SCALE GENOMIC DNA]</scope>
    <source>
        <strain evidence="1 2">KACC 19118</strain>
    </source>
</reference>
<dbReference type="Proteomes" id="UP001449657">
    <property type="component" value="Chromosome"/>
</dbReference>
<keyword evidence="2" id="KW-1185">Reference proteome</keyword>
<dbReference type="RefSeq" id="WP_341843194.1">
    <property type="nucleotide sequence ID" value="NZ_CP149792.1"/>
</dbReference>
<sequence length="129" mass="14834">MLTPIDWEKFHKVFSSYLRLERSVVPGSDEHLDLLLHIGDDLREMTRLTVMLANGIASDFFRFTEEMARDTLQDIWPCVRMSRIICRDIRRSPLLRSLAPEADAFEEEVLGLSDVIGDMMHCHGGVSKN</sequence>
<protein>
    <recommendedName>
        <fullName evidence="3">DUF86 domain-containing protein</fullName>
    </recommendedName>
</protein>
<evidence type="ECO:0008006" key="3">
    <source>
        <dbReference type="Google" id="ProtNLM"/>
    </source>
</evidence>
<name>A0ABZ2ZDS2_9BACT</name>